<feature type="region of interest" description="Disordered" evidence="6">
    <location>
        <begin position="1"/>
        <end position="28"/>
    </location>
</feature>
<reference evidence="7 8" key="1">
    <citation type="submission" date="2024-01" db="EMBL/GenBank/DDBJ databases">
        <title>Comparative genomics of Cryptococcus and Kwoniella reveals pathogenesis evolution and contrasting modes of karyotype evolution via chromosome fusion or intercentromeric recombination.</title>
        <authorList>
            <person name="Coelho M.A."/>
            <person name="David-Palma M."/>
            <person name="Shea T."/>
            <person name="Bowers K."/>
            <person name="McGinley-Smith S."/>
            <person name="Mohammad A.W."/>
            <person name="Gnirke A."/>
            <person name="Yurkov A.M."/>
            <person name="Nowrousian M."/>
            <person name="Sun S."/>
            <person name="Cuomo C.A."/>
            <person name="Heitman J."/>
        </authorList>
    </citation>
    <scope>NUCLEOTIDE SEQUENCE [LARGE SCALE GENOMIC DNA]</scope>
    <source>
        <strain evidence="7">CBS 11374</strain>
    </source>
</reference>
<feature type="compositionally biased region" description="Basic and acidic residues" evidence="6">
    <location>
        <begin position="226"/>
        <end position="236"/>
    </location>
</feature>
<evidence type="ECO:0000256" key="2">
    <source>
        <dbReference type="ARBA" id="ARBA00023015"/>
    </source>
</evidence>
<feature type="compositionally biased region" description="Polar residues" evidence="6">
    <location>
        <begin position="650"/>
        <end position="662"/>
    </location>
</feature>
<dbReference type="CDD" id="cd12148">
    <property type="entry name" value="fungal_TF_MHR"/>
    <property type="match status" value="1"/>
</dbReference>
<evidence type="ECO:0000256" key="5">
    <source>
        <dbReference type="ARBA" id="ARBA00023242"/>
    </source>
</evidence>
<keyword evidence="8" id="KW-1185">Reference proteome</keyword>
<feature type="region of interest" description="Disordered" evidence="6">
    <location>
        <begin position="136"/>
        <end position="164"/>
    </location>
</feature>
<feature type="compositionally biased region" description="Polar residues" evidence="6">
    <location>
        <begin position="85"/>
        <end position="104"/>
    </location>
</feature>
<gene>
    <name evidence="7" type="ORF">IL334_002283</name>
</gene>
<proteinExistence type="predicted"/>
<sequence>MVSKENENITLDGQPRPPAKRKSRSTRGLLNKVNALEEQMEQVKNNLENVVSLLLRIAPATLSSGSPLAAHSILSTNGGKKDNGQAMTQSDCGHTSNQPQSAPSLEQWVEQIASGSSLSNKPDSQRHDVTFQLEAHEVENDEEDSLTEEEKDQPEGETEGMSIMRDILRREERKRLRADGHLPSVSVSPKLGFKPSDHNQFASSDSPRFDHDIPNNSFGMKKRKRVEYDPNPEQRRSSVAPLDPIELGLCSEIYGRELFALFFHGAHAFIPVFDPSKDTLESLRDRSSFSITAILFVGQKIKDAGREVSNLQKSLKDHAEYIGKTTLFSPIAHIEALQAMIVLASWGDTGWRPGSHAISMATDMELYKCLPKLAEKGANTSVQSDPRRLEEEASWTQGARLWLIVCKLAIEMSLNYGRPLLLDENLIFPHMFSLLDHPGGLQTDSRIIASCELLQLRLPAYKATLARDNETLDRALQIVNDGAGAWEQKWKTYYMQKGVSSEDILVTDLTTQRCFLSVLANSWLLRYIGGPHHVSMLPPHRRRWILSSLDNARFITERILSTEKEKLIHANHFSHVALASVCRIYIRLASLFPEAVDLRRVAKELTQLADVLAQFPGFYFAQQLRYVINKARQRKILPPETRPSSPRRAANSTTNYQETGNIDSDHPTHTHGLSSELRSIQHASELATNESPLEFDPLLVEQLLNETFLNRPPDAAIGMSGQHPGEVNWAQVFENPSVSWSQNEPFAPLDPQSSFLSWLDFPALDPDQYGHRPTQF</sequence>
<dbReference type="InterPro" id="IPR051089">
    <property type="entry name" value="prtT"/>
</dbReference>
<keyword evidence="2" id="KW-0805">Transcription regulation</keyword>
<dbReference type="EMBL" id="CP141883">
    <property type="protein sequence ID" value="WRT65340.1"/>
    <property type="molecule type" value="Genomic_DNA"/>
</dbReference>
<evidence type="ECO:0008006" key="9">
    <source>
        <dbReference type="Google" id="ProtNLM"/>
    </source>
</evidence>
<dbReference type="GeneID" id="87954414"/>
<protein>
    <recommendedName>
        <fullName evidence="9">Transcription factor domain-containing protein</fullName>
    </recommendedName>
</protein>
<feature type="compositionally biased region" description="Acidic residues" evidence="6">
    <location>
        <begin position="139"/>
        <end position="158"/>
    </location>
</feature>
<feature type="region of interest" description="Disordered" evidence="6">
    <location>
        <begin position="179"/>
        <end position="237"/>
    </location>
</feature>
<evidence type="ECO:0000313" key="7">
    <source>
        <dbReference type="EMBL" id="WRT65340.1"/>
    </source>
</evidence>
<organism evidence="7 8">
    <name type="scientific">Kwoniella shivajii</name>
    <dbReference type="NCBI Taxonomy" id="564305"/>
    <lineage>
        <taxon>Eukaryota</taxon>
        <taxon>Fungi</taxon>
        <taxon>Dikarya</taxon>
        <taxon>Basidiomycota</taxon>
        <taxon>Agaricomycotina</taxon>
        <taxon>Tremellomycetes</taxon>
        <taxon>Tremellales</taxon>
        <taxon>Cryptococcaceae</taxon>
        <taxon>Kwoniella</taxon>
    </lineage>
</organism>
<evidence type="ECO:0000256" key="3">
    <source>
        <dbReference type="ARBA" id="ARBA00023125"/>
    </source>
</evidence>
<evidence type="ECO:0000256" key="4">
    <source>
        <dbReference type="ARBA" id="ARBA00023163"/>
    </source>
</evidence>
<evidence type="ECO:0000256" key="6">
    <source>
        <dbReference type="SAM" id="MobiDB-lite"/>
    </source>
</evidence>
<evidence type="ECO:0000313" key="8">
    <source>
        <dbReference type="Proteomes" id="UP001329825"/>
    </source>
</evidence>
<feature type="region of interest" description="Disordered" evidence="6">
    <location>
        <begin position="637"/>
        <end position="674"/>
    </location>
</feature>
<feature type="region of interest" description="Disordered" evidence="6">
    <location>
        <begin position="73"/>
        <end position="104"/>
    </location>
</feature>
<dbReference type="PANTHER" id="PTHR31845:SF17">
    <property type="entry name" value="ZN(II)2CYS6 TRANSCRIPTION FACTOR (EUROFUNG)"/>
    <property type="match status" value="1"/>
</dbReference>
<dbReference type="Proteomes" id="UP001329825">
    <property type="component" value="Chromosome 3"/>
</dbReference>
<accession>A0ABZ1CUK8</accession>
<dbReference type="RefSeq" id="XP_062790080.1">
    <property type="nucleotide sequence ID" value="XM_062934029.1"/>
</dbReference>
<keyword evidence="5" id="KW-0539">Nucleus</keyword>
<dbReference type="PANTHER" id="PTHR31845">
    <property type="entry name" value="FINGER DOMAIN PROTEIN, PUTATIVE-RELATED"/>
    <property type="match status" value="1"/>
</dbReference>
<keyword evidence="4" id="KW-0804">Transcription</keyword>
<keyword evidence="3" id="KW-0238">DNA-binding</keyword>
<name>A0ABZ1CUK8_9TREE</name>
<comment type="subcellular location">
    <subcellularLocation>
        <location evidence="1">Nucleus</location>
    </subcellularLocation>
</comment>
<evidence type="ECO:0000256" key="1">
    <source>
        <dbReference type="ARBA" id="ARBA00004123"/>
    </source>
</evidence>